<reference evidence="1" key="1">
    <citation type="submission" date="2018-11" db="EMBL/GenBank/DDBJ databases">
        <authorList>
            <consortium name="Genoscope - CEA"/>
            <person name="William W."/>
        </authorList>
    </citation>
    <scope>NUCLEOTIDE SEQUENCE</scope>
</reference>
<gene>
    <name evidence="1" type="ORF">BRASC138T45562Z</name>
</gene>
<name>A0A3P6E0A8_BRACM</name>
<evidence type="ECO:0000313" key="1">
    <source>
        <dbReference type="EMBL" id="VDD26042.1"/>
    </source>
</evidence>
<accession>A0A3P6E0A8</accession>
<dbReference type="EMBL" id="LR031675">
    <property type="protein sequence ID" value="VDD26042.1"/>
    <property type="molecule type" value="Genomic_DNA"/>
</dbReference>
<sequence length="66" mass="7719">MPIGVPKVPFRSPGEGDTSWVDIYRRSPFRNKKKPSPFQLNLDEKKISMNQVSLTGLINRFLLFYY</sequence>
<proteinExistence type="predicted"/>
<protein>
    <submittedName>
        <fullName evidence="1">Uncharacterized protein</fullName>
    </submittedName>
</protein>
<organism evidence="1">
    <name type="scientific">Brassica campestris</name>
    <name type="common">Field mustard</name>
    <dbReference type="NCBI Taxonomy" id="3711"/>
    <lineage>
        <taxon>Eukaryota</taxon>
        <taxon>Viridiplantae</taxon>
        <taxon>Streptophyta</taxon>
        <taxon>Embryophyta</taxon>
        <taxon>Tracheophyta</taxon>
        <taxon>Spermatophyta</taxon>
        <taxon>Magnoliopsida</taxon>
        <taxon>eudicotyledons</taxon>
        <taxon>Gunneridae</taxon>
        <taxon>Pentapetalae</taxon>
        <taxon>rosids</taxon>
        <taxon>malvids</taxon>
        <taxon>Brassicales</taxon>
        <taxon>Brassicaceae</taxon>
        <taxon>Brassiceae</taxon>
        <taxon>Brassica</taxon>
    </lineage>
</organism>
<dbReference type="AlphaFoldDB" id="A0A3P6E0A8"/>